<protein>
    <recommendedName>
        <fullName evidence="4">Transmembrane protein</fullName>
    </recommendedName>
</protein>
<sequence>MKKNLIYFVAVSGVAALMAYFLFWIKSGIPNLDALIPPERCVKSAYNNENDRKRISVNCRDYAGKVQTVIVRKFDNKDDLARLKFAFKNGVVLDGFLCTQLNGLHTCFSEGGKIMVSSIADEAVVFYVLQYNEGSKKNNK</sequence>
<feature type="transmembrane region" description="Helical" evidence="1">
    <location>
        <begin position="6"/>
        <end position="25"/>
    </location>
</feature>
<proteinExistence type="predicted"/>
<accession>A0ABY9AT46</accession>
<organism evidence="2 3">
    <name type="scientific">Paracidovorax citrulli</name>
    <name type="common">Acidovorax citrulli</name>
    <dbReference type="NCBI Taxonomy" id="80869"/>
    <lineage>
        <taxon>Bacteria</taxon>
        <taxon>Pseudomonadati</taxon>
        <taxon>Pseudomonadota</taxon>
        <taxon>Betaproteobacteria</taxon>
        <taxon>Burkholderiales</taxon>
        <taxon>Comamonadaceae</taxon>
        <taxon>Paracidovorax</taxon>
    </lineage>
</organism>
<evidence type="ECO:0000313" key="3">
    <source>
        <dbReference type="Proteomes" id="UP001242732"/>
    </source>
</evidence>
<keyword evidence="1" id="KW-0812">Transmembrane</keyword>
<dbReference type="EMBL" id="CP127363">
    <property type="protein sequence ID" value="WIY50039.1"/>
    <property type="molecule type" value="Genomic_DNA"/>
</dbReference>
<name>A0ABY9AT46_PARCI</name>
<gene>
    <name evidence="2" type="ORF">QRO08_05550</name>
</gene>
<keyword evidence="3" id="KW-1185">Reference proteome</keyword>
<evidence type="ECO:0008006" key="4">
    <source>
        <dbReference type="Google" id="ProtNLM"/>
    </source>
</evidence>
<reference evidence="2 3" key="1">
    <citation type="submission" date="2023-06" db="EMBL/GenBank/DDBJ databases">
        <authorList>
            <person name="Ham H."/>
            <person name="Park D.S."/>
        </authorList>
    </citation>
    <scope>NUCLEOTIDE SEQUENCE [LARGE SCALE GENOMIC DNA]</scope>
    <source>
        <strain evidence="2 3">KACC 17005</strain>
    </source>
</reference>
<dbReference type="Proteomes" id="UP001242732">
    <property type="component" value="Chromosome"/>
</dbReference>
<evidence type="ECO:0000313" key="2">
    <source>
        <dbReference type="EMBL" id="WIY50039.1"/>
    </source>
</evidence>
<keyword evidence="1" id="KW-0472">Membrane</keyword>
<keyword evidence="1" id="KW-1133">Transmembrane helix</keyword>
<dbReference type="RefSeq" id="WP_011796790.1">
    <property type="nucleotide sequence ID" value="NZ_CP023687.1"/>
</dbReference>
<evidence type="ECO:0000256" key="1">
    <source>
        <dbReference type="SAM" id="Phobius"/>
    </source>
</evidence>